<evidence type="ECO:0000313" key="2">
    <source>
        <dbReference type="WBParaSite" id="Hba_08403"/>
    </source>
</evidence>
<organism evidence="1 2">
    <name type="scientific">Heterorhabditis bacteriophora</name>
    <name type="common">Entomopathogenic nematode worm</name>
    <dbReference type="NCBI Taxonomy" id="37862"/>
    <lineage>
        <taxon>Eukaryota</taxon>
        <taxon>Metazoa</taxon>
        <taxon>Ecdysozoa</taxon>
        <taxon>Nematoda</taxon>
        <taxon>Chromadorea</taxon>
        <taxon>Rhabditida</taxon>
        <taxon>Rhabditina</taxon>
        <taxon>Rhabditomorpha</taxon>
        <taxon>Strongyloidea</taxon>
        <taxon>Heterorhabditidae</taxon>
        <taxon>Heterorhabditis</taxon>
    </lineage>
</organism>
<dbReference type="AlphaFoldDB" id="A0A1I7WTB1"/>
<dbReference type="WBParaSite" id="Hba_08403">
    <property type="protein sequence ID" value="Hba_08403"/>
    <property type="gene ID" value="Hba_08403"/>
</dbReference>
<name>A0A1I7WTB1_HETBA</name>
<protein>
    <submittedName>
        <fullName evidence="2">Ovule protein</fullName>
    </submittedName>
</protein>
<evidence type="ECO:0000313" key="1">
    <source>
        <dbReference type="Proteomes" id="UP000095283"/>
    </source>
</evidence>
<accession>A0A1I7WTB1</accession>
<sequence length="60" mass="6576">MTSLCQSRDNHSNNIAQSICTPTTTFGSKFAASMKEDSISSEWKNHGAVEDTISRINVNN</sequence>
<reference evidence="2" key="1">
    <citation type="submission" date="2016-11" db="UniProtKB">
        <authorList>
            <consortium name="WormBaseParasite"/>
        </authorList>
    </citation>
    <scope>IDENTIFICATION</scope>
</reference>
<dbReference type="Proteomes" id="UP000095283">
    <property type="component" value="Unplaced"/>
</dbReference>
<proteinExistence type="predicted"/>
<keyword evidence="1" id="KW-1185">Reference proteome</keyword>